<keyword evidence="2" id="KW-0723">Serine/threonine-protein kinase</keyword>
<dbReference type="PANTHER" id="PTHR34590:SF5">
    <property type="entry name" value="OS04G0586500 PROTEIN"/>
    <property type="match status" value="1"/>
</dbReference>
<dbReference type="SUPFAM" id="SSF56112">
    <property type="entry name" value="Protein kinase-like (PK-like)"/>
    <property type="match status" value="1"/>
</dbReference>
<dbReference type="EMBL" id="PNBA02000011">
    <property type="protein sequence ID" value="KAG6408206.1"/>
    <property type="molecule type" value="Genomic_DNA"/>
</dbReference>
<evidence type="ECO:0000313" key="9">
    <source>
        <dbReference type="Proteomes" id="UP000298416"/>
    </source>
</evidence>
<evidence type="ECO:0000256" key="5">
    <source>
        <dbReference type="ARBA" id="ARBA00022840"/>
    </source>
</evidence>
<dbReference type="GO" id="GO:0016020">
    <property type="term" value="C:membrane"/>
    <property type="evidence" value="ECO:0007669"/>
    <property type="project" value="UniProtKB-SubCell"/>
</dbReference>
<dbReference type="InterPro" id="IPR011009">
    <property type="entry name" value="Kinase-like_dom_sf"/>
</dbReference>
<evidence type="ECO:0000313" key="8">
    <source>
        <dbReference type="EMBL" id="KAG6408206.1"/>
    </source>
</evidence>
<dbReference type="Gene3D" id="2.60.120.430">
    <property type="entry name" value="Galactose-binding lectin"/>
    <property type="match status" value="1"/>
</dbReference>
<dbReference type="InterPro" id="IPR045272">
    <property type="entry name" value="ANXUR1/2-like"/>
</dbReference>
<reference evidence="8" key="1">
    <citation type="submission" date="2018-01" db="EMBL/GenBank/DDBJ databases">
        <authorList>
            <person name="Mao J.F."/>
        </authorList>
    </citation>
    <scope>NUCLEOTIDE SEQUENCE</scope>
    <source>
        <strain evidence="8">Huo1</strain>
        <tissue evidence="8">Leaf</tissue>
    </source>
</reference>
<comment type="caution">
    <text evidence="8">The sequence shown here is derived from an EMBL/GenBank/DDBJ whole genome shotgun (WGS) entry which is preliminary data.</text>
</comment>
<evidence type="ECO:0000256" key="1">
    <source>
        <dbReference type="ARBA" id="ARBA00004479"/>
    </source>
</evidence>
<dbReference type="Proteomes" id="UP000298416">
    <property type="component" value="Unassembled WGS sequence"/>
</dbReference>
<comment type="subcellular location">
    <subcellularLocation>
        <location evidence="1">Membrane</location>
        <topology evidence="1">Single-pass type I membrane protein</topology>
    </subcellularLocation>
</comment>
<evidence type="ECO:0000256" key="6">
    <source>
        <dbReference type="ARBA" id="ARBA00023180"/>
    </source>
</evidence>
<name>A0A8X8ZKN0_SALSN</name>
<dbReference type="InterPro" id="IPR024788">
    <property type="entry name" value="Malectin-like_Carb-bd_dom"/>
</dbReference>
<proteinExistence type="predicted"/>
<keyword evidence="2" id="KW-0418">Kinase</keyword>
<sequence>MESSVYAVPYKTARAFHSPFTYTFPLTGGQKFLRLYFYPNVYSDVNLYSLSLRTDTPSLENLYRLNVGGDRVVIEEDSGMFRGRSPDDDYIFCCDYRSTPHKERFVIKYTNQTPPYTAPTQVYTSARTMNNCRPSLEWIADPGVDVILFAGGRDIPIFREYITRLPDAGNRGKQDLRLSLGKREFIVNIGATQRLDLTFTPNPNSSAVVNGIEIVSIPDKLYLGRENEQITFDNSFINPLNSNTALENLYRLNVGGARVAIEEDSCMFRGWSPDEDYVFWCDYGLTQHNEEAVIKYNNRTPRYTAPPNVYSAIRIVVVVTAVMFLINRQQQKEKDAGTRSTAGTNRSGVSLPCHICRYFSINEINTATSNFDDNFIIGRGGFGNVYKGLIDNAATTLAHGVVKIQIDYNQSENLAMHLPVNRLSPPALDWVEAILHGRVQVRTDGSTRVKRGPFRSKYVWNLRNGDRIVVECNEYNQPDNKGGRVLGGWLEMPDMADVVKGLELAMILQQDNKHPTEQVEEDATARVLSQHITTVFDVT</sequence>
<dbReference type="GO" id="GO:0005524">
    <property type="term" value="F:ATP binding"/>
    <property type="evidence" value="ECO:0007669"/>
    <property type="project" value="UniProtKB-KW"/>
</dbReference>
<protein>
    <recommendedName>
        <fullName evidence="7">Malectin-like domain-containing protein</fullName>
    </recommendedName>
</protein>
<dbReference type="AlphaFoldDB" id="A0A8X8ZKN0"/>
<keyword evidence="4" id="KW-0547">Nucleotide-binding</keyword>
<keyword evidence="5" id="KW-0067">ATP-binding</keyword>
<dbReference type="GO" id="GO:0004714">
    <property type="term" value="F:transmembrane receptor protein tyrosine kinase activity"/>
    <property type="evidence" value="ECO:0007669"/>
    <property type="project" value="InterPro"/>
</dbReference>
<dbReference type="Pfam" id="PF12819">
    <property type="entry name" value="Malectin_like"/>
    <property type="match status" value="1"/>
</dbReference>
<dbReference type="GO" id="GO:0004674">
    <property type="term" value="F:protein serine/threonine kinase activity"/>
    <property type="evidence" value="ECO:0007669"/>
    <property type="project" value="UniProtKB-KW"/>
</dbReference>
<keyword evidence="6" id="KW-0325">Glycoprotein</keyword>
<keyword evidence="9" id="KW-1185">Reference proteome</keyword>
<gene>
    <name evidence="8" type="ORF">SASPL_131210</name>
</gene>
<keyword evidence="3" id="KW-0808">Transferase</keyword>
<dbReference type="Gene3D" id="3.30.200.20">
    <property type="entry name" value="Phosphorylase Kinase, domain 1"/>
    <property type="match status" value="1"/>
</dbReference>
<accession>A0A8X8ZKN0</accession>
<evidence type="ECO:0000256" key="2">
    <source>
        <dbReference type="ARBA" id="ARBA00022527"/>
    </source>
</evidence>
<evidence type="ECO:0000256" key="3">
    <source>
        <dbReference type="ARBA" id="ARBA00022679"/>
    </source>
</evidence>
<evidence type="ECO:0000259" key="7">
    <source>
        <dbReference type="Pfam" id="PF12819"/>
    </source>
</evidence>
<reference evidence="8" key="2">
    <citation type="submission" date="2020-08" db="EMBL/GenBank/DDBJ databases">
        <title>Plant Genome Project.</title>
        <authorList>
            <person name="Zhang R.-G."/>
        </authorList>
    </citation>
    <scope>NUCLEOTIDE SEQUENCE</scope>
    <source>
        <strain evidence="8">Huo1</strain>
        <tissue evidence="8">Leaf</tissue>
    </source>
</reference>
<evidence type="ECO:0000256" key="4">
    <source>
        <dbReference type="ARBA" id="ARBA00022741"/>
    </source>
</evidence>
<feature type="domain" description="Malectin-like" evidence="7">
    <location>
        <begin position="183"/>
        <end position="311"/>
    </location>
</feature>
<dbReference type="PANTHER" id="PTHR34590">
    <property type="entry name" value="OS03G0124300 PROTEIN-RELATED"/>
    <property type="match status" value="1"/>
</dbReference>
<organism evidence="8">
    <name type="scientific">Salvia splendens</name>
    <name type="common">Scarlet sage</name>
    <dbReference type="NCBI Taxonomy" id="180675"/>
    <lineage>
        <taxon>Eukaryota</taxon>
        <taxon>Viridiplantae</taxon>
        <taxon>Streptophyta</taxon>
        <taxon>Embryophyta</taxon>
        <taxon>Tracheophyta</taxon>
        <taxon>Spermatophyta</taxon>
        <taxon>Magnoliopsida</taxon>
        <taxon>eudicotyledons</taxon>
        <taxon>Gunneridae</taxon>
        <taxon>Pentapetalae</taxon>
        <taxon>asterids</taxon>
        <taxon>lamiids</taxon>
        <taxon>Lamiales</taxon>
        <taxon>Lamiaceae</taxon>
        <taxon>Nepetoideae</taxon>
        <taxon>Mentheae</taxon>
        <taxon>Salviinae</taxon>
        <taxon>Salvia</taxon>
        <taxon>Salvia subgen. Calosphace</taxon>
        <taxon>core Calosphace</taxon>
    </lineage>
</organism>